<evidence type="ECO:0000313" key="6">
    <source>
        <dbReference type="EMBL" id="MFC0082587.1"/>
    </source>
</evidence>
<comment type="subcellular location">
    <subcellularLocation>
        <location evidence="1">Membrane</location>
        <topology evidence="1">Multi-pass membrane protein</topology>
    </subcellularLocation>
</comment>
<sequence length="362" mass="35887">MSSAEGPGRAGAAALGWLARRLRRLAGLASITPDPPGPPSLPAPRAARFADRLEDRLLTLFLLVGGLGVAVPGLGRGLDRGGAVDPTLAVLVLAAGTAVVPPSRLADFPWRRALVGLVGSSVLLPLLADGLAHLASGPNGEGILALGVASSEVASIGLVGLADGDGALAAILVAGSTAVTVALASPVLGWLSGGHHVEPGGLLVTLLLVVALPFAAGIVLRRASRAAPAPTEGIRLLGLLALLLLLLEVASQVRLGLAALRGIALLVAFLAGSLLLAWLLARGCPGDRGLGLLLPLTMRDFAVAAGIATAAFGPRASGLLGAYGLLALLLGGLLARGTGRRLLSGPARPPVSGGPGMPGSRR</sequence>
<feature type="transmembrane region" description="Helical" evidence="5">
    <location>
        <begin position="259"/>
        <end position="280"/>
    </location>
</feature>
<dbReference type="RefSeq" id="WP_377790196.1">
    <property type="nucleotide sequence ID" value="NZ_JBHLYQ010000118.1"/>
</dbReference>
<dbReference type="EMBL" id="JBHLYQ010000118">
    <property type="protein sequence ID" value="MFC0082587.1"/>
    <property type="molecule type" value="Genomic_DNA"/>
</dbReference>
<keyword evidence="4 5" id="KW-0472">Membrane</keyword>
<feature type="transmembrane region" description="Helical" evidence="5">
    <location>
        <begin position="142"/>
        <end position="161"/>
    </location>
</feature>
<feature type="transmembrane region" description="Helical" evidence="5">
    <location>
        <begin position="57"/>
        <end position="75"/>
    </location>
</feature>
<gene>
    <name evidence="6" type="ORF">ACFFRE_10635</name>
</gene>
<dbReference type="Pfam" id="PF01758">
    <property type="entry name" value="SBF"/>
    <property type="match status" value="1"/>
</dbReference>
<feature type="transmembrane region" description="Helical" evidence="5">
    <location>
        <begin position="318"/>
        <end position="335"/>
    </location>
</feature>
<feature type="transmembrane region" description="Helical" evidence="5">
    <location>
        <begin position="200"/>
        <end position="221"/>
    </location>
</feature>
<reference evidence="6 7" key="1">
    <citation type="submission" date="2024-09" db="EMBL/GenBank/DDBJ databases">
        <authorList>
            <person name="Sun Q."/>
            <person name="Mori K."/>
        </authorList>
    </citation>
    <scope>NUCLEOTIDE SEQUENCE [LARGE SCALE GENOMIC DNA]</scope>
    <source>
        <strain evidence="6 7">JCM 15389</strain>
    </source>
</reference>
<keyword evidence="2 5" id="KW-0812">Transmembrane</keyword>
<evidence type="ECO:0008006" key="8">
    <source>
        <dbReference type="Google" id="ProtNLM"/>
    </source>
</evidence>
<name>A0ABV6C8M5_9ACTN</name>
<feature type="transmembrane region" description="Helical" evidence="5">
    <location>
        <begin position="168"/>
        <end position="188"/>
    </location>
</feature>
<evidence type="ECO:0000256" key="4">
    <source>
        <dbReference type="ARBA" id="ARBA00023136"/>
    </source>
</evidence>
<keyword evidence="7" id="KW-1185">Reference proteome</keyword>
<keyword evidence="3 5" id="KW-1133">Transmembrane helix</keyword>
<feature type="transmembrane region" description="Helical" evidence="5">
    <location>
        <begin position="113"/>
        <end position="136"/>
    </location>
</feature>
<evidence type="ECO:0000313" key="7">
    <source>
        <dbReference type="Proteomes" id="UP001589788"/>
    </source>
</evidence>
<organism evidence="6 7">
    <name type="scientific">Aciditerrimonas ferrireducens</name>
    <dbReference type="NCBI Taxonomy" id="667306"/>
    <lineage>
        <taxon>Bacteria</taxon>
        <taxon>Bacillati</taxon>
        <taxon>Actinomycetota</taxon>
        <taxon>Acidimicrobiia</taxon>
        <taxon>Acidimicrobiales</taxon>
        <taxon>Acidimicrobiaceae</taxon>
        <taxon>Aciditerrimonas</taxon>
    </lineage>
</organism>
<protein>
    <recommendedName>
        <fullName evidence="8">BASS family bile acid:Na+ symporter</fullName>
    </recommendedName>
</protein>
<evidence type="ECO:0000256" key="5">
    <source>
        <dbReference type="SAM" id="Phobius"/>
    </source>
</evidence>
<dbReference type="Gene3D" id="1.20.1530.20">
    <property type="match status" value="1"/>
</dbReference>
<dbReference type="Proteomes" id="UP001589788">
    <property type="component" value="Unassembled WGS sequence"/>
</dbReference>
<feature type="transmembrane region" description="Helical" evidence="5">
    <location>
        <begin position="233"/>
        <end position="253"/>
    </location>
</feature>
<feature type="transmembrane region" description="Helical" evidence="5">
    <location>
        <begin position="87"/>
        <end position="106"/>
    </location>
</feature>
<comment type="caution">
    <text evidence="6">The sequence shown here is derived from an EMBL/GenBank/DDBJ whole genome shotgun (WGS) entry which is preliminary data.</text>
</comment>
<proteinExistence type="predicted"/>
<feature type="transmembrane region" description="Helical" evidence="5">
    <location>
        <begin position="292"/>
        <end position="312"/>
    </location>
</feature>
<evidence type="ECO:0000256" key="3">
    <source>
        <dbReference type="ARBA" id="ARBA00022989"/>
    </source>
</evidence>
<evidence type="ECO:0000256" key="2">
    <source>
        <dbReference type="ARBA" id="ARBA00022692"/>
    </source>
</evidence>
<dbReference type="InterPro" id="IPR038770">
    <property type="entry name" value="Na+/solute_symporter_sf"/>
</dbReference>
<evidence type="ECO:0000256" key="1">
    <source>
        <dbReference type="ARBA" id="ARBA00004141"/>
    </source>
</evidence>
<dbReference type="InterPro" id="IPR002657">
    <property type="entry name" value="BilAc:Na_symport/Acr3"/>
</dbReference>
<accession>A0ABV6C8M5</accession>